<dbReference type="SMART" id="SM00882">
    <property type="entry name" value="CoA_trans"/>
    <property type="match status" value="2"/>
</dbReference>
<dbReference type="GO" id="GO:0008410">
    <property type="term" value="F:CoA-transferase activity"/>
    <property type="evidence" value="ECO:0007669"/>
    <property type="project" value="InterPro"/>
</dbReference>
<reference evidence="2" key="1">
    <citation type="submission" date="2018-05" db="EMBL/GenBank/DDBJ databases">
        <authorList>
            <person name="Lanie J.A."/>
            <person name="Ng W.-L."/>
            <person name="Kazmierczak K.M."/>
            <person name="Andrzejewski T.M."/>
            <person name="Davidsen T.M."/>
            <person name="Wayne K.J."/>
            <person name="Tettelin H."/>
            <person name="Glass J.I."/>
            <person name="Rusch D."/>
            <person name="Podicherti R."/>
            <person name="Tsui H.-C.T."/>
            <person name="Winkler M.E."/>
        </authorList>
    </citation>
    <scope>NUCLEOTIDE SEQUENCE</scope>
</reference>
<gene>
    <name evidence="2" type="ORF">METZ01_LOCUS85689</name>
</gene>
<dbReference type="InterPro" id="IPR012791">
    <property type="entry name" value="3-oxoacid_CoA-transf_B"/>
</dbReference>
<dbReference type="Gene3D" id="3.40.1080.10">
    <property type="entry name" value="Glutaconate Coenzyme A-transferase"/>
    <property type="match status" value="2"/>
</dbReference>
<evidence type="ECO:0000256" key="1">
    <source>
        <dbReference type="ARBA" id="ARBA00022679"/>
    </source>
</evidence>
<dbReference type="AlphaFoldDB" id="A0A381UXJ7"/>
<dbReference type="Pfam" id="PF01144">
    <property type="entry name" value="CoA_trans"/>
    <property type="match status" value="2"/>
</dbReference>
<dbReference type="NCBIfam" id="TIGR02429">
    <property type="entry name" value="pcaI_scoA_fam"/>
    <property type="match status" value="1"/>
</dbReference>
<keyword evidence="1" id="KW-0808">Transferase</keyword>
<dbReference type="SUPFAM" id="SSF100950">
    <property type="entry name" value="NagB/RpiA/CoA transferase-like"/>
    <property type="match status" value="2"/>
</dbReference>
<dbReference type="InterPro" id="IPR004165">
    <property type="entry name" value="CoA_trans_fam_I"/>
</dbReference>
<dbReference type="EMBL" id="UINC01007350">
    <property type="protein sequence ID" value="SVA32835.1"/>
    <property type="molecule type" value="Genomic_DNA"/>
</dbReference>
<sequence length="470" mass="50247">MALRAACELESGQVVNLGFGIPTLVSNYLTDCMDITLHSENGLLGFGPESDDETFEPDLVNASGVPVTLFPGGVAISHIDAFGIVRSGKLDIAILGAMQVSEAGDFSNWLLPSKGIGSPGGAIDISHGTKRLIVLMEHTDKQGSPKILNSCSYPITACEKVSLIITDVAVIEVKDKKLILRETAPGWSPIDIQDITEPPLVIPKDVVEMDFRKKPVVSYGKVFRNVDYALADIFDGAVILMDGFGGLGGMSHFLMVSLRAQGARDLTLVSNTAGIARVSSFGQPPFSGLQAIDHSILIESGQVKKVIASFPVSPSPSRPSAFEKALADGKIDLELVPQGTLAERLRAGAFGVGAFFTPTGIGTIVEYGKESRIIEDKEFILEEALVGDFAFIRAYKSDTKGNLVYKGTSRNFNSIMAQAAKVTIAEVDQIVEAGELDPDEIVTPGVFVDRIVVRDADFSPFVPINELDDD</sequence>
<dbReference type="InterPro" id="IPR037171">
    <property type="entry name" value="NagB/RpiA_transferase-like"/>
</dbReference>
<protein>
    <recommendedName>
        <fullName evidence="3">3-oxoacid CoA-transferase</fullName>
    </recommendedName>
</protein>
<dbReference type="PROSITE" id="PS01274">
    <property type="entry name" value="COA_TRANSF_2"/>
    <property type="match status" value="1"/>
</dbReference>
<name>A0A381UXJ7_9ZZZZ</name>
<dbReference type="PANTHER" id="PTHR13707:SF57">
    <property type="entry name" value="SUCCINYL-COA:3-KETOACID COENZYME A TRANSFERASE SUBUNIT B-RELATED"/>
    <property type="match status" value="1"/>
</dbReference>
<evidence type="ECO:0008006" key="3">
    <source>
        <dbReference type="Google" id="ProtNLM"/>
    </source>
</evidence>
<proteinExistence type="predicted"/>
<accession>A0A381UXJ7</accession>
<dbReference type="InterPro" id="IPR012792">
    <property type="entry name" value="3-oxoacid_CoA-transf_A"/>
</dbReference>
<dbReference type="InterPro" id="IPR004164">
    <property type="entry name" value="CoA_transf_AS"/>
</dbReference>
<dbReference type="NCBIfam" id="TIGR02428">
    <property type="entry name" value="pcaJ_scoB_fam"/>
    <property type="match status" value="1"/>
</dbReference>
<evidence type="ECO:0000313" key="2">
    <source>
        <dbReference type="EMBL" id="SVA32835.1"/>
    </source>
</evidence>
<organism evidence="2">
    <name type="scientific">marine metagenome</name>
    <dbReference type="NCBI Taxonomy" id="408172"/>
    <lineage>
        <taxon>unclassified sequences</taxon>
        <taxon>metagenomes</taxon>
        <taxon>ecological metagenomes</taxon>
    </lineage>
</organism>
<dbReference type="PANTHER" id="PTHR13707">
    <property type="entry name" value="KETOACID-COENZYME A TRANSFERASE"/>
    <property type="match status" value="1"/>
</dbReference>